<evidence type="ECO:0000313" key="3">
    <source>
        <dbReference type="EMBL" id="NVK78999.1"/>
    </source>
</evidence>
<dbReference type="AlphaFoldDB" id="A0A7Y7B516"/>
<feature type="signal peptide" evidence="2">
    <location>
        <begin position="1"/>
        <end position="34"/>
    </location>
</feature>
<gene>
    <name evidence="3" type="ORF">HG542_15145</name>
</gene>
<keyword evidence="2" id="KW-0732">Signal</keyword>
<feature type="region of interest" description="Disordered" evidence="1">
    <location>
        <begin position="43"/>
        <end position="77"/>
    </location>
</feature>
<dbReference type="RefSeq" id="WP_171081653.1">
    <property type="nucleotide sequence ID" value="NZ_BNBU01000001.1"/>
</dbReference>
<dbReference type="Proteomes" id="UP000587462">
    <property type="component" value="Unassembled WGS sequence"/>
</dbReference>
<evidence type="ECO:0000256" key="1">
    <source>
        <dbReference type="SAM" id="MobiDB-lite"/>
    </source>
</evidence>
<comment type="caution">
    <text evidence="3">The sequence shown here is derived from an EMBL/GenBank/DDBJ whole genome shotgun (WGS) entry which is preliminary data.</text>
</comment>
<organism evidence="3 4">
    <name type="scientific">Streptomyces morookaense</name>
    <name type="common">Streptoverticillium morookaense</name>
    <dbReference type="NCBI Taxonomy" id="1970"/>
    <lineage>
        <taxon>Bacteria</taxon>
        <taxon>Bacillati</taxon>
        <taxon>Actinomycetota</taxon>
        <taxon>Actinomycetes</taxon>
        <taxon>Kitasatosporales</taxon>
        <taxon>Streptomycetaceae</taxon>
        <taxon>Streptomyces</taxon>
    </lineage>
</organism>
<evidence type="ECO:0000256" key="2">
    <source>
        <dbReference type="SAM" id="SignalP"/>
    </source>
</evidence>
<proteinExistence type="predicted"/>
<sequence length="77" mass="7629">MNGTKSIAKAATKACAILALTGAAAFLSTAQASADDHSMAQPLAHHAGPAFGSDDHMQGDTGGFVGFGADDHGMGDR</sequence>
<keyword evidence="4" id="KW-1185">Reference proteome</keyword>
<accession>A0A7Y7B516</accession>
<name>A0A7Y7B516_STRMO</name>
<dbReference type="EMBL" id="JABBXF010000032">
    <property type="protein sequence ID" value="NVK78999.1"/>
    <property type="molecule type" value="Genomic_DNA"/>
</dbReference>
<evidence type="ECO:0000313" key="4">
    <source>
        <dbReference type="Proteomes" id="UP000587462"/>
    </source>
</evidence>
<protein>
    <submittedName>
        <fullName evidence="3">Uncharacterized protein</fullName>
    </submittedName>
</protein>
<reference evidence="3 4" key="1">
    <citation type="submission" date="2020-04" db="EMBL/GenBank/DDBJ databases">
        <title>Draft Genome Sequence of Streptomyces morookaense DSM 40503, an 8-azaguanine-producing strain.</title>
        <authorList>
            <person name="Qi J."/>
            <person name="Gao J.-M."/>
        </authorList>
    </citation>
    <scope>NUCLEOTIDE SEQUENCE [LARGE SCALE GENOMIC DNA]</scope>
    <source>
        <strain evidence="3 4">DSM 40503</strain>
    </source>
</reference>
<feature type="chain" id="PRO_5038614512" evidence="2">
    <location>
        <begin position="35"/>
        <end position="77"/>
    </location>
</feature>